<dbReference type="GeneID" id="41009091"/>
<dbReference type="SUPFAM" id="SSF48179">
    <property type="entry name" value="6-phosphogluconate dehydrogenase C-terminal domain-like"/>
    <property type="match status" value="1"/>
</dbReference>
<dbReference type="EMBL" id="CP003032">
    <property type="protein sequence ID" value="AEN78806.1"/>
    <property type="molecule type" value="Genomic_DNA"/>
</dbReference>
<dbReference type="InterPro" id="IPR013328">
    <property type="entry name" value="6PGD_dom2"/>
</dbReference>
<accession>G2SRE7</accession>
<organism evidence="4 5">
    <name type="scientific">Ligilactobacillus ruminis (strain ATCC 27782 / RF3)</name>
    <name type="common">Lactobacillus ruminis</name>
    <dbReference type="NCBI Taxonomy" id="1069534"/>
    <lineage>
        <taxon>Bacteria</taxon>
        <taxon>Bacillati</taxon>
        <taxon>Bacillota</taxon>
        <taxon>Bacilli</taxon>
        <taxon>Lactobacillales</taxon>
        <taxon>Lactobacillaceae</taxon>
        <taxon>Ligilactobacillus</taxon>
    </lineage>
</organism>
<dbReference type="GO" id="GO:0051287">
    <property type="term" value="F:NAD binding"/>
    <property type="evidence" value="ECO:0007669"/>
    <property type="project" value="InterPro"/>
</dbReference>
<protein>
    <submittedName>
        <fullName evidence="4">NAD/NADP octopine/nopaline dehydrogenase</fullName>
    </submittedName>
</protein>
<dbReference type="STRING" id="1069534.LRC_15610"/>
<feature type="domain" description="Opine dehydrogenase" evidence="3">
    <location>
        <begin position="177"/>
        <end position="331"/>
    </location>
</feature>
<dbReference type="PANTHER" id="PTHR38015:SF1">
    <property type="entry name" value="OPINE DEHYDROGENASE DOMAIN-CONTAINING PROTEIN"/>
    <property type="match status" value="1"/>
</dbReference>
<dbReference type="PATRIC" id="fig|1069534.5.peg.1666"/>
<dbReference type="SUPFAM" id="SSF51735">
    <property type="entry name" value="NAD(P)-binding Rossmann-fold domains"/>
    <property type="match status" value="1"/>
</dbReference>
<dbReference type="Proteomes" id="UP000001279">
    <property type="component" value="Chromosome"/>
</dbReference>
<dbReference type="InterPro" id="IPR008927">
    <property type="entry name" value="6-PGluconate_DH-like_C_sf"/>
</dbReference>
<reference evidence="4 5" key="1">
    <citation type="journal article" date="2011" name="Microb. Cell Fact.">
        <title>Genome sequences and comparative genomics of two Lactobacillus ruminis strains from the bovine and human intestinal tracts.</title>
        <authorList>
            <person name="Forde B.M."/>
            <person name="Neville B.A."/>
            <person name="O'Donnell M.M."/>
            <person name="Riboulet-Bisson E."/>
            <person name="Claesson M.J."/>
            <person name="Coghlan A."/>
            <person name="Ross R.P."/>
            <person name="O'Toole P.W."/>
        </authorList>
    </citation>
    <scope>NUCLEOTIDE SEQUENCE [LARGE SCALE GENOMIC DNA]</scope>
    <source>
        <strain evidence="5">ATCC 27782 / RF3</strain>
    </source>
</reference>
<sequence>MNVTIIGGGNIGTLMAAEAADKGHTVTVCTSKPDLWKKEIEVYDSDDNLLISTQISKITSSMKDAVSGADHIWVTVPGEAFMDIAARMLPYAIKGQKIGIIPGFGGAEFAFKKLIDKGCILYGFQRVHSIARLKEYGKAVYQLGRKHKIEIGSIPASNVSDICDFIEEIFNIPCVSLPNYLSVSLTPSNPILHTSRLYSMFKDYTPGKKYDRNFLFYKEWSLEASKLMISCDDELQLLCKTIPMNLDNVHSLKDYYESYTAEDMQRKISSLDAVKNLKSPMTEVEGGWIPNFNSRYFRTDFPYGINVIIKIADIFNVDTPTMDEIWSWYRDLVSNEETVDMDMSVNEFLKLYQ</sequence>
<keyword evidence="1" id="KW-0560">Oxidoreductase</keyword>
<dbReference type="InterPro" id="IPR051729">
    <property type="entry name" value="Opine/Lysopine_DH"/>
</dbReference>
<dbReference type="Pfam" id="PF01210">
    <property type="entry name" value="NAD_Gly3P_dh_N"/>
    <property type="match status" value="1"/>
</dbReference>
<proteinExistence type="predicted"/>
<feature type="domain" description="Glycerol-3-phosphate dehydrogenase NAD-dependent N-terminal" evidence="2">
    <location>
        <begin position="2"/>
        <end position="95"/>
    </location>
</feature>
<dbReference type="GO" id="GO:0046168">
    <property type="term" value="P:glycerol-3-phosphate catabolic process"/>
    <property type="evidence" value="ECO:0007669"/>
    <property type="project" value="InterPro"/>
</dbReference>
<dbReference type="Pfam" id="PF02317">
    <property type="entry name" value="Octopine_DH"/>
    <property type="match status" value="1"/>
</dbReference>
<keyword evidence="5" id="KW-1185">Reference proteome</keyword>
<evidence type="ECO:0000259" key="3">
    <source>
        <dbReference type="Pfam" id="PF02317"/>
    </source>
</evidence>
<dbReference type="eggNOG" id="COG1893">
    <property type="taxonomic scope" value="Bacteria"/>
</dbReference>
<dbReference type="GO" id="GO:0016616">
    <property type="term" value="F:oxidoreductase activity, acting on the CH-OH group of donors, NAD or NADP as acceptor"/>
    <property type="evidence" value="ECO:0007669"/>
    <property type="project" value="InterPro"/>
</dbReference>
<dbReference type="KEGG" id="lrm:LRC_15610"/>
<name>G2SRE7_LIGR2</name>
<dbReference type="Gene3D" id="1.10.1040.10">
    <property type="entry name" value="N-(1-d-carboxylethyl)-l-norvaline Dehydrogenase, domain 2"/>
    <property type="match status" value="1"/>
</dbReference>
<dbReference type="RefSeq" id="WP_014073955.1">
    <property type="nucleotide sequence ID" value="NC_015975.1"/>
</dbReference>
<dbReference type="InterPro" id="IPR003421">
    <property type="entry name" value="Opine_DH"/>
</dbReference>
<gene>
    <name evidence="4" type="ordered locus">LRC_15610</name>
</gene>
<evidence type="ECO:0000259" key="2">
    <source>
        <dbReference type="Pfam" id="PF01210"/>
    </source>
</evidence>
<dbReference type="InterPro" id="IPR011128">
    <property type="entry name" value="G3P_DH_NAD-dep_N"/>
</dbReference>
<evidence type="ECO:0000313" key="4">
    <source>
        <dbReference type="EMBL" id="AEN78806.1"/>
    </source>
</evidence>
<dbReference type="AlphaFoldDB" id="G2SRE7"/>
<dbReference type="HOGENOM" id="CLU_041606_1_0_9"/>
<evidence type="ECO:0000313" key="5">
    <source>
        <dbReference type="Proteomes" id="UP000001279"/>
    </source>
</evidence>
<evidence type="ECO:0000256" key="1">
    <source>
        <dbReference type="ARBA" id="ARBA00023002"/>
    </source>
</evidence>
<dbReference type="InterPro" id="IPR036291">
    <property type="entry name" value="NAD(P)-bd_dom_sf"/>
</dbReference>
<dbReference type="PANTHER" id="PTHR38015">
    <property type="entry name" value="BLR6086 PROTEIN"/>
    <property type="match status" value="1"/>
</dbReference>
<dbReference type="Gene3D" id="3.40.50.720">
    <property type="entry name" value="NAD(P)-binding Rossmann-like Domain"/>
    <property type="match status" value="1"/>
</dbReference>